<proteinExistence type="predicted"/>
<protein>
    <submittedName>
        <fullName evidence="2">Uncharacterized protein</fullName>
    </submittedName>
</protein>
<gene>
    <name evidence="2" type="ORF">ACFPTO_11820</name>
</gene>
<organism evidence="2 3">
    <name type="scientific">Paraburkholderia denitrificans</name>
    <dbReference type="NCBI Taxonomy" id="694025"/>
    <lineage>
        <taxon>Bacteria</taxon>
        <taxon>Pseudomonadati</taxon>
        <taxon>Pseudomonadota</taxon>
        <taxon>Betaproteobacteria</taxon>
        <taxon>Burkholderiales</taxon>
        <taxon>Burkholderiaceae</taxon>
        <taxon>Paraburkholderia</taxon>
    </lineage>
</organism>
<keyword evidence="1" id="KW-1133">Transmembrane helix</keyword>
<accession>A0ABW0J8S0</accession>
<feature type="transmembrane region" description="Helical" evidence="1">
    <location>
        <begin position="122"/>
        <end position="142"/>
    </location>
</feature>
<keyword evidence="1" id="KW-0812">Transmembrane</keyword>
<sequence length="304" mass="33648">MPAGRKNVCEACYWRGLHKKRVKLDQAVFESPRFATLFADFGAWLQCHVGEHRAALTVHRYVPFFAEIEKHWGTIPAYPDLLKSFGAEGLRRVRLPMKWLAESKQTTVDAVAREADSEIRRVGAIIATVPAATVGAIVLSVYSNKLRTKIAAGKLTTRSMRLALRPAASLLLSADASGRSLPDQTAVDGLLCKAPGQLAALSGFIRFLNERYTLGLTAAVDEKFVAARRRKSLERTLLTLARSGDGKESFLREWVCICLEYFHGLPLRLSRQISDYSIAIDADGCRVSIAGREYWIPTRQSVAG</sequence>
<evidence type="ECO:0000313" key="3">
    <source>
        <dbReference type="Proteomes" id="UP001596103"/>
    </source>
</evidence>
<dbReference type="EMBL" id="JBHSMP010000013">
    <property type="protein sequence ID" value="MFC5429481.1"/>
    <property type="molecule type" value="Genomic_DNA"/>
</dbReference>
<evidence type="ECO:0000313" key="2">
    <source>
        <dbReference type="EMBL" id="MFC5429481.1"/>
    </source>
</evidence>
<name>A0ABW0J8S0_9BURK</name>
<dbReference type="RefSeq" id="WP_377711536.1">
    <property type="nucleotide sequence ID" value="NZ_JBHSMP010000013.1"/>
</dbReference>
<evidence type="ECO:0000256" key="1">
    <source>
        <dbReference type="SAM" id="Phobius"/>
    </source>
</evidence>
<keyword evidence="3" id="KW-1185">Reference proteome</keyword>
<keyword evidence="1" id="KW-0472">Membrane</keyword>
<reference evidence="3" key="1">
    <citation type="journal article" date="2019" name="Int. J. Syst. Evol. Microbiol.">
        <title>The Global Catalogue of Microorganisms (GCM) 10K type strain sequencing project: providing services to taxonomists for standard genome sequencing and annotation.</title>
        <authorList>
            <consortium name="The Broad Institute Genomics Platform"/>
            <consortium name="The Broad Institute Genome Sequencing Center for Infectious Disease"/>
            <person name="Wu L."/>
            <person name="Ma J."/>
        </authorList>
    </citation>
    <scope>NUCLEOTIDE SEQUENCE [LARGE SCALE GENOMIC DNA]</scope>
    <source>
        <strain evidence="3">CCUG 56042</strain>
    </source>
</reference>
<dbReference type="Proteomes" id="UP001596103">
    <property type="component" value="Unassembled WGS sequence"/>
</dbReference>
<comment type="caution">
    <text evidence="2">The sequence shown here is derived from an EMBL/GenBank/DDBJ whole genome shotgun (WGS) entry which is preliminary data.</text>
</comment>